<dbReference type="Pfam" id="PF15813">
    <property type="entry name" value="DUF4708"/>
    <property type="match status" value="1"/>
</dbReference>
<dbReference type="STRING" id="9233.A0A087QX20"/>
<proteinExistence type="predicted"/>
<keyword evidence="3" id="KW-1185">Reference proteome</keyword>
<reference evidence="2 3" key="1">
    <citation type="submission" date="2014-04" db="EMBL/GenBank/DDBJ databases">
        <title>Genome evolution of avian class.</title>
        <authorList>
            <person name="Zhang G."/>
            <person name="Li C."/>
        </authorList>
    </citation>
    <scope>NUCLEOTIDE SEQUENCE [LARGE SCALE GENOMIC DNA]</scope>
    <source>
        <strain evidence="2">BGI_AS27</strain>
    </source>
</reference>
<feature type="domain" description="DUF4708" evidence="1">
    <location>
        <begin position="7"/>
        <end position="93"/>
    </location>
</feature>
<dbReference type="PANTHER" id="PTHR28495:SF1">
    <property type="entry name" value="GENE, 17266-RELATED"/>
    <property type="match status" value="1"/>
</dbReference>
<dbReference type="PANTHER" id="PTHR28495">
    <property type="entry name" value="HYPOTHETICAL PROTEIN LOC100359752"/>
    <property type="match status" value="1"/>
</dbReference>
<evidence type="ECO:0000259" key="1">
    <source>
        <dbReference type="Pfam" id="PF15813"/>
    </source>
</evidence>
<organism evidence="2 3">
    <name type="scientific">Aptenodytes forsteri</name>
    <name type="common">Emperor penguin</name>
    <dbReference type="NCBI Taxonomy" id="9233"/>
    <lineage>
        <taxon>Eukaryota</taxon>
        <taxon>Metazoa</taxon>
        <taxon>Chordata</taxon>
        <taxon>Craniata</taxon>
        <taxon>Vertebrata</taxon>
        <taxon>Euteleostomi</taxon>
        <taxon>Archelosauria</taxon>
        <taxon>Archosauria</taxon>
        <taxon>Dinosauria</taxon>
        <taxon>Saurischia</taxon>
        <taxon>Theropoda</taxon>
        <taxon>Coelurosauria</taxon>
        <taxon>Aves</taxon>
        <taxon>Neognathae</taxon>
        <taxon>Neoaves</taxon>
        <taxon>Aequornithes</taxon>
        <taxon>Sphenisciformes</taxon>
        <taxon>Spheniscidae</taxon>
        <taxon>Aptenodytes</taxon>
    </lineage>
</organism>
<accession>A0A087QX20</accession>
<evidence type="ECO:0000313" key="2">
    <source>
        <dbReference type="EMBL" id="KFM05774.1"/>
    </source>
</evidence>
<evidence type="ECO:0000313" key="3">
    <source>
        <dbReference type="Proteomes" id="UP000053286"/>
    </source>
</evidence>
<dbReference type="InterPro" id="IPR031643">
    <property type="entry name" value="DUF4708"/>
</dbReference>
<gene>
    <name evidence="2" type="ORF">AS27_15936</name>
</gene>
<protein>
    <submittedName>
        <fullName evidence="2">Uncharacterized protein C18orf63</fullName>
    </submittedName>
</protein>
<dbReference type="EMBL" id="KL225961">
    <property type="protein sequence ID" value="KFM05774.1"/>
    <property type="molecule type" value="Genomic_DNA"/>
</dbReference>
<name>A0A087QX20_APTFO</name>
<dbReference type="Proteomes" id="UP000053286">
    <property type="component" value="Unassembled WGS sequence"/>
</dbReference>
<dbReference type="AlphaFoldDB" id="A0A087QX20"/>
<sequence length="99" mass="11074">MNDTRHQSLFFVSLPELQKLCATTVRLSSQILETETRSTQIKICRQLLFLHQDILSAPVIGTLNQISVVMAISFYKSGICQAYIEKQGATVSAERCHSS</sequence>